<evidence type="ECO:0000313" key="6">
    <source>
        <dbReference type="EMBL" id="MDQ0321496.1"/>
    </source>
</evidence>
<comment type="caution">
    <text evidence="6">The sequence shown here is derived from an EMBL/GenBank/DDBJ whole genome shotgun (WGS) entry which is preliminary data.</text>
</comment>
<sequence>MSNQVFAPLQQALDHWAASGRVAPFWLRDDDAIKPTEALDRFLGLTGRYPIPATLAVIPAGTGPQLAERLASEEYISIAVHGWSHTNHAGLQEKKQELGAHRPADVVLDELSQGYRLLADLHGQRFVPLLVPPWNRIDSALVPRLPELGFRALSVYGREKQAAIPLVNTHVDVMDWHGTRGGRDAGALVGEIVARLTTMFDTGSAMGLLTHHLVHDEAVWSFMQALFEATSDHPGCRWVAVAELLAPAP</sequence>
<comment type="similarity">
    <text evidence="2">Belongs to the polysaccharide deacetylase family.</text>
</comment>
<dbReference type="Gene3D" id="3.20.20.370">
    <property type="entry name" value="Glycoside hydrolase/deacetylase"/>
    <property type="match status" value="1"/>
</dbReference>
<keyword evidence="7" id="KW-1185">Reference proteome</keyword>
<evidence type="ECO:0000259" key="5">
    <source>
        <dbReference type="Pfam" id="PF01522"/>
    </source>
</evidence>
<feature type="domain" description="NodB homology" evidence="5">
    <location>
        <begin position="35"/>
        <end position="152"/>
    </location>
</feature>
<dbReference type="InterPro" id="IPR002509">
    <property type="entry name" value="NODB_dom"/>
</dbReference>
<evidence type="ECO:0000256" key="2">
    <source>
        <dbReference type="ARBA" id="ARBA00010973"/>
    </source>
</evidence>
<gene>
    <name evidence="6" type="ORF">QO002_003634</name>
</gene>
<dbReference type="RefSeq" id="WP_307232157.1">
    <property type="nucleotide sequence ID" value="NZ_JAUSVF010000001.1"/>
</dbReference>
<reference evidence="6 7" key="1">
    <citation type="submission" date="2023-07" db="EMBL/GenBank/DDBJ databases">
        <title>Genomic Encyclopedia of Type Strains, Phase IV (KMG-IV): sequencing the most valuable type-strain genomes for metagenomic binning, comparative biology and taxonomic classification.</title>
        <authorList>
            <person name="Goeker M."/>
        </authorList>
    </citation>
    <scope>NUCLEOTIDE SEQUENCE [LARGE SCALE GENOMIC DNA]</scope>
    <source>
        <strain evidence="6 7">DSM 1112</strain>
    </source>
</reference>
<evidence type="ECO:0000256" key="1">
    <source>
        <dbReference type="ARBA" id="ARBA00003236"/>
    </source>
</evidence>
<dbReference type="InterPro" id="IPR049591">
    <property type="entry name" value="CE4_u4-like"/>
</dbReference>
<evidence type="ECO:0000256" key="4">
    <source>
        <dbReference type="ARBA" id="ARBA00032976"/>
    </source>
</evidence>
<dbReference type="SUPFAM" id="SSF88713">
    <property type="entry name" value="Glycoside hydrolase/deacetylase"/>
    <property type="match status" value="1"/>
</dbReference>
<organism evidence="6 7">
    <name type="scientific">Pararhizobium capsulatum DSM 1112</name>
    <dbReference type="NCBI Taxonomy" id="1121113"/>
    <lineage>
        <taxon>Bacteria</taxon>
        <taxon>Pseudomonadati</taxon>
        <taxon>Pseudomonadota</taxon>
        <taxon>Alphaproteobacteria</taxon>
        <taxon>Hyphomicrobiales</taxon>
        <taxon>Rhizobiaceae</taxon>
        <taxon>Rhizobium/Agrobacterium group</taxon>
        <taxon>Pararhizobium</taxon>
    </lineage>
</organism>
<dbReference type="EMBL" id="JAUSVF010000001">
    <property type="protein sequence ID" value="MDQ0321496.1"/>
    <property type="molecule type" value="Genomic_DNA"/>
</dbReference>
<dbReference type="Pfam" id="PF01522">
    <property type="entry name" value="Polysacc_deac_1"/>
    <property type="match status" value="1"/>
</dbReference>
<evidence type="ECO:0000256" key="3">
    <source>
        <dbReference type="ARBA" id="ARBA00020071"/>
    </source>
</evidence>
<comment type="function">
    <text evidence="1">Is involved in generating a small heat-stable compound (Nod), an acylated oligomer of N-acetylglucosamine, that stimulates mitosis in various plant protoplasts.</text>
</comment>
<accession>A0ABU0BTA3</accession>
<proteinExistence type="inferred from homology"/>
<dbReference type="Proteomes" id="UP001230207">
    <property type="component" value="Unassembled WGS sequence"/>
</dbReference>
<evidence type="ECO:0000313" key="7">
    <source>
        <dbReference type="Proteomes" id="UP001230207"/>
    </source>
</evidence>
<dbReference type="CDD" id="cd10928">
    <property type="entry name" value="CE4_u4"/>
    <property type="match status" value="1"/>
</dbReference>
<dbReference type="InterPro" id="IPR011330">
    <property type="entry name" value="Glyco_hydro/deAcase_b/a-brl"/>
</dbReference>
<name>A0ABU0BTA3_9HYPH</name>
<protein>
    <recommendedName>
        <fullName evidence="3">Chitooligosaccharide deacetylase</fullName>
    </recommendedName>
    <alternativeName>
        <fullName evidence="4">Nodulation protein B</fullName>
    </alternativeName>
</protein>